<reference evidence="3 4" key="1">
    <citation type="submission" date="2019-07" db="EMBL/GenBank/DDBJ databases">
        <title>Genome sequencing of the stress-tolerant strain Azospirillum brasilense Az19.</title>
        <authorList>
            <person name="Maroniche G.A."/>
            <person name="Garcia J.E."/>
            <person name="Pagnussat L."/>
            <person name="Amenta M."/>
            <person name="Creus C.M."/>
        </authorList>
    </citation>
    <scope>NUCLEOTIDE SEQUENCE [LARGE SCALE GENOMIC DNA]</scope>
    <source>
        <strain evidence="3 4">Az19</strain>
    </source>
</reference>
<keyword evidence="1" id="KW-0238">DNA-binding</keyword>
<feature type="domain" description="HTH cro/C1-type" evidence="2">
    <location>
        <begin position="22"/>
        <end position="76"/>
    </location>
</feature>
<comment type="caution">
    <text evidence="3">The sequence shown here is derived from an EMBL/GenBank/DDBJ whole genome shotgun (WGS) entry which is preliminary data.</text>
</comment>
<evidence type="ECO:0000313" key="4">
    <source>
        <dbReference type="Proteomes" id="UP000325333"/>
    </source>
</evidence>
<evidence type="ECO:0000259" key="2">
    <source>
        <dbReference type="PROSITE" id="PS50943"/>
    </source>
</evidence>
<name>A0A5B0KKE3_9PROT</name>
<dbReference type="InterPro" id="IPR001387">
    <property type="entry name" value="Cro/C1-type_HTH"/>
</dbReference>
<dbReference type="PANTHER" id="PTHR36924:SF1">
    <property type="entry name" value="ANTITOXIN HIGA-1"/>
    <property type="match status" value="1"/>
</dbReference>
<gene>
    <name evidence="3" type="ORF">FH063_003046</name>
</gene>
<evidence type="ECO:0000256" key="1">
    <source>
        <dbReference type="ARBA" id="ARBA00023125"/>
    </source>
</evidence>
<proteinExistence type="predicted"/>
<dbReference type="CDD" id="cd00093">
    <property type="entry name" value="HTH_XRE"/>
    <property type="match status" value="1"/>
</dbReference>
<dbReference type="Pfam" id="PF01381">
    <property type="entry name" value="HTH_3"/>
    <property type="match status" value="1"/>
</dbReference>
<dbReference type="InterPro" id="IPR010982">
    <property type="entry name" value="Lambda_DNA-bd_dom_sf"/>
</dbReference>
<dbReference type="SMART" id="SM00530">
    <property type="entry name" value="HTH_XRE"/>
    <property type="match status" value="1"/>
</dbReference>
<accession>A0A5B0KKE3</accession>
<evidence type="ECO:0000313" key="3">
    <source>
        <dbReference type="EMBL" id="KAA1053127.1"/>
    </source>
</evidence>
<organism evidence="3 4">
    <name type="scientific">Azospirillum argentinense</name>
    <dbReference type="NCBI Taxonomy" id="2970906"/>
    <lineage>
        <taxon>Bacteria</taxon>
        <taxon>Pseudomonadati</taxon>
        <taxon>Pseudomonadota</taxon>
        <taxon>Alphaproteobacteria</taxon>
        <taxon>Rhodospirillales</taxon>
        <taxon>Azospirillaceae</taxon>
        <taxon>Azospirillum</taxon>
    </lineage>
</organism>
<dbReference type="Proteomes" id="UP000325333">
    <property type="component" value="Unassembled WGS sequence"/>
</dbReference>
<dbReference type="NCBIfam" id="TIGR02607">
    <property type="entry name" value="antidote_HigA"/>
    <property type="match status" value="1"/>
</dbReference>
<dbReference type="RefSeq" id="WP_247887856.1">
    <property type="nucleotide sequence ID" value="NZ_VEWN01000017.1"/>
</dbReference>
<sequence>MMKNNKKLAFQPDYAVPPGRILEKVLDARSMTKAEFAERCGHSANIISEIIAGKAPICVDTAIEFERVLGRPAVYWLNLQNLYELRLKE</sequence>
<protein>
    <recommendedName>
        <fullName evidence="2">HTH cro/C1-type domain-containing protein</fullName>
    </recommendedName>
</protein>
<dbReference type="InterPro" id="IPR013430">
    <property type="entry name" value="Toxin_antidote_HigA"/>
</dbReference>
<dbReference type="PROSITE" id="PS50943">
    <property type="entry name" value="HTH_CROC1"/>
    <property type="match status" value="1"/>
</dbReference>
<dbReference type="EMBL" id="VEWN01000017">
    <property type="protein sequence ID" value="KAA1053127.1"/>
    <property type="molecule type" value="Genomic_DNA"/>
</dbReference>
<dbReference type="SUPFAM" id="SSF47413">
    <property type="entry name" value="lambda repressor-like DNA-binding domains"/>
    <property type="match status" value="1"/>
</dbReference>
<dbReference type="AlphaFoldDB" id="A0A5B0KKE3"/>
<dbReference type="PANTHER" id="PTHR36924">
    <property type="entry name" value="ANTITOXIN HIGA-1"/>
    <property type="match status" value="1"/>
</dbReference>
<dbReference type="GO" id="GO:0003677">
    <property type="term" value="F:DNA binding"/>
    <property type="evidence" value="ECO:0007669"/>
    <property type="project" value="UniProtKB-KW"/>
</dbReference>
<dbReference type="Gene3D" id="1.10.260.40">
    <property type="entry name" value="lambda repressor-like DNA-binding domains"/>
    <property type="match status" value="1"/>
</dbReference>